<sequence length="285" mass="30308">MSNEHVVSCEDVEMYVLGGMDDEDKLAFEAHLASCAACRSKMEELSALFNIMPLTVEPVAPPSGMKARILAAVADADRASSREASSSSLEEEKETMSSEVKPVIDMPPAQSLSKQQTKSWMTPLLAGAAAALLVVSGVLYQQVGRLNGDSDKLAAQVQQLQQQLAAAEQPSSGIQVNHVVSLTPAIPDIVAQGLATIVMDANGLHLIVQAENLPKLANDEAFQVWLLKEGKPVNAGTFLTNDGTGALYYTFKPDEYDQIAITHEPDAKGLQPRGEIVLAGKLVAG</sequence>
<keyword evidence="5" id="KW-1133">Transmembrane helix</keyword>
<reference evidence="14 15" key="1">
    <citation type="submission" date="2020-08" db="EMBL/GenBank/DDBJ databases">
        <title>Genomic Encyclopedia of Type Strains, Phase III (KMG-III): the genomes of soil and plant-associated and newly described type strains.</title>
        <authorList>
            <person name="Whitman W."/>
        </authorList>
    </citation>
    <scope>NUCLEOTIDE SEQUENCE [LARGE SCALE GENOMIC DNA]</scope>
    <source>
        <strain evidence="14 15">CECT 8234</strain>
    </source>
</reference>
<protein>
    <recommendedName>
        <fullName evidence="8">Anti-sigma-W factor RsiW</fullName>
    </recommendedName>
    <alternativeName>
        <fullName evidence="10">Regulator of SigK</fullName>
    </alternativeName>
    <alternativeName>
        <fullName evidence="9">Sigma-K anti-sigma factor RskA</fullName>
    </alternativeName>
</protein>
<proteinExistence type="inferred from homology"/>
<dbReference type="Pfam" id="PF13490">
    <property type="entry name" value="zf-HC2"/>
    <property type="match status" value="1"/>
</dbReference>
<dbReference type="GO" id="GO:0006417">
    <property type="term" value="P:regulation of translation"/>
    <property type="evidence" value="ECO:0007669"/>
    <property type="project" value="TreeGrafter"/>
</dbReference>
<dbReference type="PANTHER" id="PTHR37461:SF1">
    <property type="entry name" value="ANTI-SIGMA-K FACTOR RSKA"/>
    <property type="match status" value="1"/>
</dbReference>
<gene>
    <name evidence="14" type="ORF">FHS16_000281</name>
</gene>
<evidence type="ECO:0000256" key="9">
    <source>
        <dbReference type="ARBA" id="ARBA00029829"/>
    </source>
</evidence>
<dbReference type="RefSeq" id="WP_183557842.1">
    <property type="nucleotide sequence ID" value="NZ_CBCSLB010000001.1"/>
</dbReference>
<evidence type="ECO:0000256" key="5">
    <source>
        <dbReference type="ARBA" id="ARBA00022989"/>
    </source>
</evidence>
<keyword evidence="3" id="KW-1003">Cell membrane</keyword>
<evidence type="ECO:0000256" key="11">
    <source>
        <dbReference type="SAM" id="MobiDB-lite"/>
    </source>
</evidence>
<name>A0A7W5G7S4_9BACL</name>
<evidence type="ECO:0000256" key="10">
    <source>
        <dbReference type="ARBA" id="ARBA00030803"/>
    </source>
</evidence>
<dbReference type="InterPro" id="IPR051474">
    <property type="entry name" value="Anti-sigma-K/W_factor"/>
</dbReference>
<comment type="similarity">
    <text evidence="7">Belongs to the zinc-associated anti-sigma factor (ZAS) superfamily. Anti-sigma-W factor family.</text>
</comment>
<dbReference type="InterPro" id="IPR027383">
    <property type="entry name" value="Znf_put"/>
</dbReference>
<evidence type="ECO:0000256" key="6">
    <source>
        <dbReference type="ARBA" id="ARBA00023136"/>
    </source>
</evidence>
<dbReference type="EMBL" id="JACHXW010000001">
    <property type="protein sequence ID" value="MBB3150249.1"/>
    <property type="molecule type" value="Genomic_DNA"/>
</dbReference>
<evidence type="ECO:0000259" key="13">
    <source>
        <dbReference type="Pfam" id="PF13490"/>
    </source>
</evidence>
<comment type="subcellular location">
    <subcellularLocation>
        <location evidence="2">Cell membrane</location>
    </subcellularLocation>
    <subcellularLocation>
        <location evidence="1">Membrane</location>
        <topology evidence="1">Single-pass membrane protein</topology>
    </subcellularLocation>
</comment>
<dbReference type="GO" id="GO:0016989">
    <property type="term" value="F:sigma factor antagonist activity"/>
    <property type="evidence" value="ECO:0007669"/>
    <property type="project" value="TreeGrafter"/>
</dbReference>
<evidence type="ECO:0000256" key="2">
    <source>
        <dbReference type="ARBA" id="ARBA00004236"/>
    </source>
</evidence>
<feature type="domain" description="Anti-sigma K factor RskA C-terminal" evidence="12">
    <location>
        <begin position="125"/>
        <end position="274"/>
    </location>
</feature>
<dbReference type="GO" id="GO:0005886">
    <property type="term" value="C:plasma membrane"/>
    <property type="evidence" value="ECO:0007669"/>
    <property type="project" value="UniProtKB-SubCell"/>
</dbReference>
<feature type="region of interest" description="Disordered" evidence="11">
    <location>
        <begin position="80"/>
        <end position="112"/>
    </location>
</feature>
<evidence type="ECO:0000259" key="12">
    <source>
        <dbReference type="Pfam" id="PF10099"/>
    </source>
</evidence>
<keyword evidence="6" id="KW-0472">Membrane</keyword>
<dbReference type="InterPro" id="IPR041916">
    <property type="entry name" value="Anti_sigma_zinc_sf"/>
</dbReference>
<evidence type="ECO:0000256" key="1">
    <source>
        <dbReference type="ARBA" id="ARBA00004167"/>
    </source>
</evidence>
<accession>A0A7W5G7S4</accession>
<evidence type="ECO:0000256" key="7">
    <source>
        <dbReference type="ARBA" id="ARBA00024353"/>
    </source>
</evidence>
<dbReference type="AlphaFoldDB" id="A0A7W5G7S4"/>
<comment type="caution">
    <text evidence="14">The sequence shown here is derived from an EMBL/GenBank/DDBJ whole genome shotgun (WGS) entry which is preliminary data.</text>
</comment>
<keyword evidence="15" id="KW-1185">Reference proteome</keyword>
<dbReference type="Gene3D" id="1.10.10.1320">
    <property type="entry name" value="Anti-sigma factor, zinc-finger domain"/>
    <property type="match status" value="1"/>
</dbReference>
<evidence type="ECO:0000256" key="4">
    <source>
        <dbReference type="ARBA" id="ARBA00022692"/>
    </source>
</evidence>
<dbReference type="Proteomes" id="UP000518605">
    <property type="component" value="Unassembled WGS sequence"/>
</dbReference>
<feature type="domain" description="Putative zinc-finger" evidence="13">
    <location>
        <begin position="15"/>
        <end position="39"/>
    </location>
</feature>
<dbReference type="InterPro" id="IPR018764">
    <property type="entry name" value="RskA_C"/>
</dbReference>
<evidence type="ECO:0000313" key="14">
    <source>
        <dbReference type="EMBL" id="MBB3150249.1"/>
    </source>
</evidence>
<organism evidence="14 15">
    <name type="scientific">Paenibacillus endophyticus</name>
    <dbReference type="NCBI Taxonomy" id="1294268"/>
    <lineage>
        <taxon>Bacteria</taxon>
        <taxon>Bacillati</taxon>
        <taxon>Bacillota</taxon>
        <taxon>Bacilli</taxon>
        <taxon>Bacillales</taxon>
        <taxon>Paenibacillaceae</taxon>
        <taxon>Paenibacillus</taxon>
    </lineage>
</organism>
<evidence type="ECO:0000256" key="8">
    <source>
        <dbReference type="ARBA" id="ARBA00024438"/>
    </source>
</evidence>
<dbReference type="PANTHER" id="PTHR37461">
    <property type="entry name" value="ANTI-SIGMA-K FACTOR RSKA"/>
    <property type="match status" value="1"/>
</dbReference>
<evidence type="ECO:0000313" key="15">
    <source>
        <dbReference type="Proteomes" id="UP000518605"/>
    </source>
</evidence>
<evidence type="ECO:0000256" key="3">
    <source>
        <dbReference type="ARBA" id="ARBA00022475"/>
    </source>
</evidence>
<dbReference type="Pfam" id="PF10099">
    <property type="entry name" value="RskA_C"/>
    <property type="match status" value="1"/>
</dbReference>
<keyword evidence="4" id="KW-0812">Transmembrane</keyword>